<accession>A0A151QQM7</accession>
<feature type="domain" description="HAT C-terminal dimerisation" evidence="1">
    <location>
        <begin position="44"/>
        <end position="103"/>
    </location>
</feature>
<name>A0A151QQM7_CAJCA</name>
<sequence>MTYLKNYRKNDFASALESTKEMDIDSDEIAHSAGDSFHIDFFCRSCSFPNAYIAYRILLILHVTVVTAERSFLKLKLIKSYLRSTILQDRLNMLTILSIESEMLELLDYKNFNK</sequence>
<dbReference type="Proteomes" id="UP000075243">
    <property type="component" value="Unassembled WGS sequence"/>
</dbReference>
<evidence type="ECO:0000259" key="1">
    <source>
        <dbReference type="Pfam" id="PF05699"/>
    </source>
</evidence>
<dbReference type="GO" id="GO:0046983">
    <property type="term" value="F:protein dimerization activity"/>
    <property type="evidence" value="ECO:0007669"/>
    <property type="project" value="InterPro"/>
</dbReference>
<gene>
    <name evidence="2" type="ORF">KK1_046639</name>
</gene>
<dbReference type="STRING" id="3821.A0A151QQM7"/>
<keyword evidence="3" id="KW-1185">Reference proteome</keyword>
<dbReference type="Pfam" id="PF05699">
    <property type="entry name" value="Dimer_Tnp_hAT"/>
    <property type="match status" value="1"/>
</dbReference>
<dbReference type="AlphaFoldDB" id="A0A151QQM7"/>
<protein>
    <recommendedName>
        <fullName evidence="1">HAT C-terminal dimerisation domain-containing protein</fullName>
    </recommendedName>
</protein>
<dbReference type="InterPro" id="IPR008906">
    <property type="entry name" value="HATC_C_dom"/>
</dbReference>
<dbReference type="PANTHER" id="PTHR45749:SF35">
    <property type="entry name" value="AC-LIKE TRANSPOSASE-RELATED"/>
    <property type="match status" value="1"/>
</dbReference>
<dbReference type="PANTHER" id="PTHR45749">
    <property type="match status" value="1"/>
</dbReference>
<dbReference type="EMBL" id="KQ485196">
    <property type="protein sequence ID" value="KYP32620.1"/>
    <property type="molecule type" value="Genomic_DNA"/>
</dbReference>
<organism evidence="2 3">
    <name type="scientific">Cajanus cajan</name>
    <name type="common">Pigeon pea</name>
    <name type="synonym">Cajanus indicus</name>
    <dbReference type="NCBI Taxonomy" id="3821"/>
    <lineage>
        <taxon>Eukaryota</taxon>
        <taxon>Viridiplantae</taxon>
        <taxon>Streptophyta</taxon>
        <taxon>Embryophyta</taxon>
        <taxon>Tracheophyta</taxon>
        <taxon>Spermatophyta</taxon>
        <taxon>Magnoliopsida</taxon>
        <taxon>eudicotyledons</taxon>
        <taxon>Gunneridae</taxon>
        <taxon>Pentapetalae</taxon>
        <taxon>rosids</taxon>
        <taxon>fabids</taxon>
        <taxon>Fabales</taxon>
        <taxon>Fabaceae</taxon>
        <taxon>Papilionoideae</taxon>
        <taxon>50 kb inversion clade</taxon>
        <taxon>NPAAA clade</taxon>
        <taxon>indigoferoid/millettioid clade</taxon>
        <taxon>Phaseoleae</taxon>
        <taxon>Cajanus</taxon>
    </lineage>
</organism>
<dbReference type="Gramene" id="C.cajan_43811.t">
    <property type="protein sequence ID" value="C.cajan_43811.t"/>
    <property type="gene ID" value="C.cajan_43811"/>
</dbReference>
<reference evidence="2" key="1">
    <citation type="journal article" date="2012" name="Nat. Biotechnol.">
        <title>Draft genome sequence of pigeonpea (Cajanus cajan), an orphan legume crop of resource-poor farmers.</title>
        <authorList>
            <person name="Varshney R.K."/>
            <person name="Chen W."/>
            <person name="Li Y."/>
            <person name="Bharti A.K."/>
            <person name="Saxena R.K."/>
            <person name="Schlueter J.A."/>
            <person name="Donoghue M.T."/>
            <person name="Azam S."/>
            <person name="Fan G."/>
            <person name="Whaley A.M."/>
            <person name="Farmer A.D."/>
            <person name="Sheridan J."/>
            <person name="Iwata A."/>
            <person name="Tuteja R."/>
            <person name="Penmetsa R.V."/>
            <person name="Wu W."/>
            <person name="Upadhyaya H.D."/>
            <person name="Yang S.P."/>
            <person name="Shah T."/>
            <person name="Saxena K.B."/>
            <person name="Michael T."/>
            <person name="McCombie W.R."/>
            <person name="Yang B."/>
            <person name="Zhang G."/>
            <person name="Yang H."/>
            <person name="Wang J."/>
            <person name="Spillane C."/>
            <person name="Cook D.R."/>
            <person name="May G.D."/>
            <person name="Xu X."/>
            <person name="Jackson S.A."/>
        </authorList>
    </citation>
    <scope>NUCLEOTIDE SEQUENCE [LARGE SCALE GENOMIC DNA]</scope>
</reference>
<evidence type="ECO:0000313" key="2">
    <source>
        <dbReference type="EMBL" id="KYP32620.1"/>
    </source>
</evidence>
<evidence type="ECO:0000313" key="3">
    <source>
        <dbReference type="Proteomes" id="UP000075243"/>
    </source>
</evidence>
<proteinExistence type="predicted"/>